<dbReference type="EMBL" id="LCKT01000031">
    <property type="protein sequence ID" value="KKU03935.1"/>
    <property type="molecule type" value="Genomic_DNA"/>
</dbReference>
<dbReference type="Proteomes" id="UP000034696">
    <property type="component" value="Unassembled WGS sequence"/>
</dbReference>
<name>A0A0G1Q5M3_9BACT</name>
<gene>
    <name evidence="1" type="ORF">UX06_C0031G0009</name>
</gene>
<accession>A0A0G1Q5M3</accession>
<organism evidence="1 2">
    <name type="scientific">Candidatus Giovannonibacteria bacterium GW2011_GWA2_45_21</name>
    <dbReference type="NCBI Taxonomy" id="1618649"/>
    <lineage>
        <taxon>Bacteria</taxon>
        <taxon>Candidatus Giovannoniibacteriota</taxon>
    </lineage>
</organism>
<sequence>LFETLDPFKLRKEIDHLVAEIQKRGRWHL</sequence>
<evidence type="ECO:0000313" key="2">
    <source>
        <dbReference type="Proteomes" id="UP000034696"/>
    </source>
</evidence>
<dbReference type="AlphaFoldDB" id="A0A0G1Q5M3"/>
<protein>
    <submittedName>
        <fullName evidence="1">Uncharacterized protein</fullName>
    </submittedName>
</protein>
<evidence type="ECO:0000313" key="1">
    <source>
        <dbReference type="EMBL" id="KKU03935.1"/>
    </source>
</evidence>
<comment type="caution">
    <text evidence="1">The sequence shown here is derived from an EMBL/GenBank/DDBJ whole genome shotgun (WGS) entry which is preliminary data.</text>
</comment>
<reference evidence="1 2" key="1">
    <citation type="journal article" date="2015" name="Nature">
        <title>rRNA introns, odd ribosomes, and small enigmatic genomes across a large radiation of phyla.</title>
        <authorList>
            <person name="Brown C.T."/>
            <person name="Hug L.A."/>
            <person name="Thomas B.C."/>
            <person name="Sharon I."/>
            <person name="Castelle C.J."/>
            <person name="Singh A."/>
            <person name="Wilkins M.J."/>
            <person name="Williams K.H."/>
            <person name="Banfield J.F."/>
        </authorList>
    </citation>
    <scope>NUCLEOTIDE SEQUENCE [LARGE SCALE GENOMIC DNA]</scope>
</reference>
<feature type="non-terminal residue" evidence="1">
    <location>
        <position position="1"/>
    </location>
</feature>
<proteinExistence type="predicted"/>